<sequence length="334" mass="36526">MTELVKSAIERGRETPPLKWVPLLTLGLALLAVSCAAIFIRLAEQELGANATVFNRLAIATLAFWLLNSLKQWRQDSPLDWQAPVTYHVDDIVQLMAVAAVSSASVVLWAESLTETSIANSTLLRNLTPIFTSLGGWLLLGQHFDRRFLVGTLIAVLGAIAIGVEDFQIGQEHLLGDGLALLSAILYGSNLLLVERLRSRFPTSTILLWRCGIGSLLLLPMTWLLEEQLFPQTWQVWLAVVALALVCQVLGQGLLVYSLKQFSSGFIAVFLLLEPILTAILAWLVFAELLDWTNWLAFVMVLSGIYLTRSSGSATQSVTASTAAQPQAGTPDTR</sequence>
<feature type="transmembrane region" description="Helical" evidence="2">
    <location>
        <begin position="147"/>
        <end position="164"/>
    </location>
</feature>
<feature type="transmembrane region" description="Helical" evidence="2">
    <location>
        <begin position="266"/>
        <end position="286"/>
    </location>
</feature>
<organism evidence="4 5">
    <name type="scientific">Phormidium yuhuli AB48</name>
    <dbReference type="NCBI Taxonomy" id="2940671"/>
    <lineage>
        <taxon>Bacteria</taxon>
        <taxon>Bacillati</taxon>
        <taxon>Cyanobacteriota</taxon>
        <taxon>Cyanophyceae</taxon>
        <taxon>Oscillatoriophycideae</taxon>
        <taxon>Oscillatoriales</taxon>
        <taxon>Oscillatoriaceae</taxon>
        <taxon>Phormidium</taxon>
        <taxon>Phormidium yuhuli</taxon>
    </lineage>
</organism>
<evidence type="ECO:0000313" key="4">
    <source>
        <dbReference type="EMBL" id="USR89516.1"/>
    </source>
</evidence>
<evidence type="ECO:0000313" key="5">
    <source>
        <dbReference type="Proteomes" id="UP001056708"/>
    </source>
</evidence>
<dbReference type="PANTHER" id="PTHR22911:SF76">
    <property type="entry name" value="EAMA DOMAIN-CONTAINING PROTEIN"/>
    <property type="match status" value="1"/>
</dbReference>
<gene>
    <name evidence="4" type="ORF">NEA10_11505</name>
</gene>
<protein>
    <submittedName>
        <fullName evidence="4">DMT family transporter</fullName>
    </submittedName>
</protein>
<dbReference type="InterPro" id="IPR000620">
    <property type="entry name" value="EamA_dom"/>
</dbReference>
<name>A0ABY5AMD2_9CYAN</name>
<dbReference type="PANTHER" id="PTHR22911">
    <property type="entry name" value="ACYL-MALONYL CONDENSING ENZYME-RELATED"/>
    <property type="match status" value="1"/>
</dbReference>
<dbReference type="RefSeq" id="WP_252660158.1">
    <property type="nucleotide sequence ID" value="NZ_CP098611.1"/>
</dbReference>
<feature type="domain" description="EamA" evidence="3">
    <location>
        <begin position="26"/>
        <end position="162"/>
    </location>
</feature>
<feature type="transmembrane region" description="Helical" evidence="2">
    <location>
        <begin position="237"/>
        <end position="259"/>
    </location>
</feature>
<feature type="transmembrane region" description="Helical" evidence="2">
    <location>
        <begin position="206"/>
        <end position="225"/>
    </location>
</feature>
<feature type="transmembrane region" description="Helical" evidence="2">
    <location>
        <begin position="20"/>
        <end position="41"/>
    </location>
</feature>
<feature type="domain" description="EamA" evidence="3">
    <location>
        <begin position="175"/>
        <end position="308"/>
    </location>
</feature>
<evidence type="ECO:0000256" key="1">
    <source>
        <dbReference type="ARBA" id="ARBA00007362"/>
    </source>
</evidence>
<keyword evidence="5" id="KW-1185">Reference proteome</keyword>
<evidence type="ECO:0000259" key="3">
    <source>
        <dbReference type="Pfam" id="PF00892"/>
    </source>
</evidence>
<comment type="similarity">
    <text evidence="1">Belongs to the EamA transporter family.</text>
</comment>
<dbReference type="InterPro" id="IPR037185">
    <property type="entry name" value="EmrE-like"/>
</dbReference>
<keyword evidence="2" id="KW-1133">Transmembrane helix</keyword>
<feature type="transmembrane region" description="Helical" evidence="2">
    <location>
        <begin position="53"/>
        <end position="70"/>
    </location>
</feature>
<evidence type="ECO:0000256" key="2">
    <source>
        <dbReference type="SAM" id="Phobius"/>
    </source>
</evidence>
<feature type="transmembrane region" description="Helical" evidence="2">
    <location>
        <begin position="176"/>
        <end position="194"/>
    </location>
</feature>
<dbReference type="EMBL" id="CP098611">
    <property type="protein sequence ID" value="USR89516.1"/>
    <property type="molecule type" value="Genomic_DNA"/>
</dbReference>
<reference evidence="4" key="1">
    <citation type="submission" date="2022-06" db="EMBL/GenBank/DDBJ databases">
        <title>Genome sequence of Phormidium yuhuli AB48 isolated from an industrial photobioreactor environment.</title>
        <authorList>
            <person name="Qiu Y."/>
            <person name="Noonan A.J.C."/>
            <person name="Dofher K."/>
            <person name="Koch M."/>
            <person name="Kieft B."/>
            <person name="Lin X."/>
            <person name="Ziels R.M."/>
            <person name="Hallam S.J."/>
        </authorList>
    </citation>
    <scope>NUCLEOTIDE SEQUENCE</scope>
    <source>
        <strain evidence="4">AB48</strain>
    </source>
</reference>
<keyword evidence="2" id="KW-0472">Membrane</keyword>
<keyword evidence="2" id="KW-0812">Transmembrane</keyword>
<accession>A0ABY5AMD2</accession>
<proteinExistence type="inferred from homology"/>
<dbReference type="PROSITE" id="PS51257">
    <property type="entry name" value="PROKAR_LIPOPROTEIN"/>
    <property type="match status" value="1"/>
</dbReference>
<dbReference type="Pfam" id="PF00892">
    <property type="entry name" value="EamA"/>
    <property type="match status" value="2"/>
</dbReference>
<dbReference type="SUPFAM" id="SSF103481">
    <property type="entry name" value="Multidrug resistance efflux transporter EmrE"/>
    <property type="match status" value="2"/>
</dbReference>
<dbReference type="Proteomes" id="UP001056708">
    <property type="component" value="Chromosome"/>
</dbReference>